<dbReference type="EMBL" id="VZDO01000011">
    <property type="protein sequence ID" value="KAB0679056.1"/>
    <property type="molecule type" value="Genomic_DNA"/>
</dbReference>
<evidence type="ECO:0000313" key="2">
    <source>
        <dbReference type="Proteomes" id="UP000432089"/>
    </source>
</evidence>
<reference evidence="1 2" key="1">
    <citation type="submission" date="2019-09" db="EMBL/GenBank/DDBJ databases">
        <title>YIM 132180 draft genome.</title>
        <authorList>
            <person name="Zhang K."/>
        </authorList>
    </citation>
    <scope>NUCLEOTIDE SEQUENCE [LARGE SCALE GENOMIC DNA]</scope>
    <source>
        <strain evidence="1 2">YIM 132180</strain>
    </source>
</reference>
<sequence length="85" mass="9441">MSPESRRRGLAKLMLRLPALRGELQVSFAHSEEVASLCSAFDEATATLDRLRRERAAADAAILAEYETVCREIEAELIRHCLAAI</sequence>
<accession>A0A7V7TVT0</accession>
<keyword evidence="2" id="KW-1185">Reference proteome</keyword>
<dbReference type="AlphaFoldDB" id="A0A7V7TVT0"/>
<protein>
    <submittedName>
        <fullName evidence="1">Uncharacterized protein</fullName>
    </submittedName>
</protein>
<evidence type="ECO:0000313" key="1">
    <source>
        <dbReference type="EMBL" id="KAB0679056.1"/>
    </source>
</evidence>
<name>A0A7V7TVT0_9HYPH</name>
<dbReference type="Proteomes" id="UP000432089">
    <property type="component" value="Unassembled WGS sequence"/>
</dbReference>
<dbReference type="RefSeq" id="WP_150970666.1">
    <property type="nucleotide sequence ID" value="NZ_VZDO01000011.1"/>
</dbReference>
<organism evidence="1 2">
    <name type="scientific">Plantimonas leprariae</name>
    <dbReference type="NCBI Taxonomy" id="2615207"/>
    <lineage>
        <taxon>Bacteria</taxon>
        <taxon>Pseudomonadati</taxon>
        <taxon>Pseudomonadota</taxon>
        <taxon>Alphaproteobacteria</taxon>
        <taxon>Hyphomicrobiales</taxon>
        <taxon>Aurantimonadaceae</taxon>
        <taxon>Plantimonas</taxon>
    </lineage>
</organism>
<comment type="caution">
    <text evidence="1">The sequence shown here is derived from an EMBL/GenBank/DDBJ whole genome shotgun (WGS) entry which is preliminary data.</text>
</comment>
<gene>
    <name evidence="1" type="ORF">F6X38_14260</name>
</gene>
<proteinExistence type="predicted"/>